<sequence>MYYIEVEKNIKILVEDLNPNGKDTIFFIHGWPLNHNIFEYQFNVLPKYGYRCISIDLRGFGDSDKPWNGYSYDRLSDDVRIIIETLGLKNIILVGFSMGAAVAIRYMSRYYSYNVSKLILLSAAAPSFVMRPGYPYGMTSDEVDDLIKQTYENRPEMLSNLGSIFFASSVTPSFVNWFQNIGLTAAGYATIKAAESLKNEDLRSDLGKINVPTGIFHGRLDKICPFEFAEQLKIGIKNSKLYPFEFSGHGIFHDELKKFNSTLLEFLRK</sequence>
<keyword evidence="4" id="KW-1185">Reference proteome</keyword>
<proteinExistence type="predicted"/>
<dbReference type="PANTHER" id="PTHR43798:SF31">
    <property type="entry name" value="AB HYDROLASE SUPERFAMILY PROTEIN YCLE"/>
    <property type="match status" value="1"/>
</dbReference>
<accession>W6N2K2</accession>
<dbReference type="EMBL" id="CBXI010000005">
    <property type="protein sequence ID" value="CDL90276.1"/>
    <property type="molecule type" value="Genomic_DNA"/>
</dbReference>
<name>W6N2K2_CLOTY</name>
<feature type="domain" description="AB hydrolase-1" evidence="2">
    <location>
        <begin position="24"/>
        <end position="255"/>
    </location>
</feature>
<dbReference type="AlphaFoldDB" id="W6N2K2"/>
<dbReference type="InterPro" id="IPR050266">
    <property type="entry name" value="AB_hydrolase_sf"/>
</dbReference>
<dbReference type="Pfam" id="PF00561">
    <property type="entry name" value="Abhydrolase_1"/>
    <property type="match status" value="1"/>
</dbReference>
<protein>
    <submittedName>
        <fullName evidence="3">Non-heme chloroperoxidase</fullName>
        <ecNumber evidence="3">1.11.1.10</ecNumber>
    </submittedName>
</protein>
<dbReference type="EC" id="1.11.1.10" evidence="3"/>
<evidence type="ECO:0000259" key="2">
    <source>
        <dbReference type="Pfam" id="PF00561"/>
    </source>
</evidence>
<dbReference type="GO" id="GO:0016691">
    <property type="term" value="F:chloride peroxidase activity"/>
    <property type="evidence" value="ECO:0007669"/>
    <property type="project" value="UniProtKB-EC"/>
</dbReference>
<dbReference type="GO" id="GO:0016787">
    <property type="term" value="F:hydrolase activity"/>
    <property type="evidence" value="ECO:0007669"/>
    <property type="project" value="UniProtKB-KW"/>
</dbReference>
<keyword evidence="3" id="KW-0575">Peroxidase</keyword>
<reference evidence="3 4" key="1">
    <citation type="journal article" date="2015" name="Genome Announc.">
        <title>Draft Genome Sequence of Clostridium tyrobutyricum Strain DIVETGP, Isolated from Cow's Milk for Grana Padano Production.</title>
        <authorList>
            <person name="Soggiu A."/>
            <person name="Piras C."/>
            <person name="Gaiarsa S."/>
            <person name="Sassera D."/>
            <person name="Roncada P."/>
            <person name="Bendixen E."/>
            <person name="Brasca M."/>
            <person name="Bonizzi L."/>
        </authorList>
    </citation>
    <scope>NUCLEOTIDE SEQUENCE [LARGE SCALE GENOMIC DNA]</scope>
    <source>
        <strain evidence="3 4">DIVETGP</strain>
    </source>
</reference>
<dbReference type="InterPro" id="IPR000073">
    <property type="entry name" value="AB_hydrolase_1"/>
</dbReference>
<dbReference type="Proteomes" id="UP000019482">
    <property type="component" value="Unassembled WGS sequence"/>
</dbReference>
<evidence type="ECO:0000256" key="1">
    <source>
        <dbReference type="ARBA" id="ARBA00022801"/>
    </source>
</evidence>
<evidence type="ECO:0000313" key="4">
    <source>
        <dbReference type="Proteomes" id="UP000019482"/>
    </source>
</evidence>
<organism evidence="3 4">
    <name type="scientific">Clostridium tyrobutyricum DIVETGP</name>
    <dbReference type="NCBI Taxonomy" id="1408889"/>
    <lineage>
        <taxon>Bacteria</taxon>
        <taxon>Bacillati</taxon>
        <taxon>Bacillota</taxon>
        <taxon>Clostridia</taxon>
        <taxon>Eubacteriales</taxon>
        <taxon>Clostridiaceae</taxon>
        <taxon>Clostridium</taxon>
    </lineage>
</organism>
<keyword evidence="1" id="KW-0378">Hydrolase</keyword>
<dbReference type="InterPro" id="IPR000639">
    <property type="entry name" value="Epox_hydrolase-like"/>
</dbReference>
<gene>
    <name evidence="3" type="ORF">CTDIVETGP_0346</name>
</gene>
<dbReference type="OrthoDB" id="9773293at2"/>
<dbReference type="PRINTS" id="PR00111">
    <property type="entry name" value="ABHYDROLASE"/>
</dbReference>
<evidence type="ECO:0000313" key="3">
    <source>
        <dbReference type="EMBL" id="CDL90276.1"/>
    </source>
</evidence>
<dbReference type="PANTHER" id="PTHR43798">
    <property type="entry name" value="MONOACYLGLYCEROL LIPASE"/>
    <property type="match status" value="1"/>
</dbReference>
<dbReference type="Gene3D" id="3.40.50.1820">
    <property type="entry name" value="alpha/beta hydrolase"/>
    <property type="match status" value="1"/>
</dbReference>
<comment type="caution">
    <text evidence="3">The sequence shown here is derived from an EMBL/GenBank/DDBJ whole genome shotgun (WGS) entry which is preliminary data.</text>
</comment>
<keyword evidence="3" id="KW-0560">Oxidoreductase</keyword>
<dbReference type="SUPFAM" id="SSF53474">
    <property type="entry name" value="alpha/beta-Hydrolases"/>
    <property type="match status" value="1"/>
</dbReference>
<dbReference type="GO" id="GO:0016020">
    <property type="term" value="C:membrane"/>
    <property type="evidence" value="ECO:0007669"/>
    <property type="project" value="TreeGrafter"/>
</dbReference>
<dbReference type="InterPro" id="IPR029058">
    <property type="entry name" value="AB_hydrolase_fold"/>
</dbReference>
<dbReference type="RefSeq" id="WP_017752349.1">
    <property type="nucleotide sequence ID" value="NZ_CBXI010000005.1"/>
</dbReference>
<dbReference type="GeneID" id="29419109"/>
<dbReference type="PRINTS" id="PR00412">
    <property type="entry name" value="EPOXHYDRLASE"/>
</dbReference>